<sequence>MKILLTAIGKRVQLIKYIKNMEK</sequence>
<name>M1ZS77_CLOBO</name>
<evidence type="ECO:0000313" key="2">
    <source>
        <dbReference type="Proteomes" id="UP000011944"/>
    </source>
</evidence>
<organism evidence="1 2">
    <name type="scientific">Clostridium botulinum CFSAN001627</name>
    <dbReference type="NCBI Taxonomy" id="1232189"/>
    <lineage>
        <taxon>Bacteria</taxon>
        <taxon>Bacillati</taxon>
        <taxon>Bacillota</taxon>
        <taxon>Clostridia</taxon>
        <taxon>Eubacteriales</taxon>
        <taxon>Clostridiaceae</taxon>
        <taxon>Clostridium</taxon>
    </lineage>
</organism>
<comment type="caution">
    <text evidence="1">The sequence shown here is derived from an EMBL/GenBank/DDBJ whole genome shotgun (WGS) entry which is preliminary data.</text>
</comment>
<reference evidence="1 2" key="2">
    <citation type="submission" date="2013-03" db="EMBL/GenBank/DDBJ databases">
        <title>Diversity in Clostridium botulinum.</title>
        <authorList>
            <person name="Timme R.E."/>
            <person name="Allard M."/>
            <person name="Luo Y."/>
            <person name="Strain E."/>
            <person name="Gonzalez-Escalona N."/>
            <person name="Brown E."/>
        </authorList>
    </citation>
    <scope>NUCLEOTIDE SEQUENCE [LARGE SCALE GENOMIC DNA]</scope>
    <source>
        <strain evidence="1 2">CFSAN001627</strain>
    </source>
</reference>
<dbReference type="Proteomes" id="UP000011944">
    <property type="component" value="Unassembled WGS sequence"/>
</dbReference>
<reference evidence="1 2" key="1">
    <citation type="submission" date="2012-10" db="EMBL/GenBank/DDBJ databases">
        <authorList>
            <person name="Strain E.A."/>
            <person name="Brown E."/>
            <person name="Allard M.W."/>
            <person name="Gonzalez-Escalona N."/>
            <person name="Timme R."/>
        </authorList>
    </citation>
    <scope>NUCLEOTIDE SEQUENCE [LARGE SCALE GENOMIC DNA]</scope>
    <source>
        <strain evidence="1 2">CFSAN001627</strain>
    </source>
</reference>
<protein>
    <submittedName>
        <fullName evidence="1">Uncharacterized protein</fullName>
    </submittedName>
</protein>
<dbReference type="EMBL" id="AMXI01000472">
    <property type="protein sequence ID" value="EKN42211.1"/>
    <property type="molecule type" value="Genomic_DNA"/>
</dbReference>
<proteinExistence type="predicted"/>
<dbReference type="AlphaFoldDB" id="M1ZS77"/>
<accession>M1ZS77</accession>
<evidence type="ECO:0000313" key="1">
    <source>
        <dbReference type="EMBL" id="EKN42211.1"/>
    </source>
</evidence>
<gene>
    <name evidence="1" type="ORF">CFSAN001627_08267</name>
</gene>